<reference evidence="1 2" key="1">
    <citation type="journal article" date="2011" name="Science">
        <title>The Selaginella genome identifies genetic changes associated with the evolution of vascular plants.</title>
        <authorList>
            <person name="Banks J.A."/>
            <person name="Nishiyama T."/>
            <person name="Hasebe M."/>
            <person name="Bowman J.L."/>
            <person name="Gribskov M."/>
            <person name="dePamphilis C."/>
            <person name="Albert V.A."/>
            <person name="Aono N."/>
            <person name="Aoyama T."/>
            <person name="Ambrose B.A."/>
            <person name="Ashton N.W."/>
            <person name="Axtell M.J."/>
            <person name="Barker E."/>
            <person name="Barker M.S."/>
            <person name="Bennetzen J.L."/>
            <person name="Bonawitz N.D."/>
            <person name="Chapple C."/>
            <person name="Cheng C."/>
            <person name="Correa L.G."/>
            <person name="Dacre M."/>
            <person name="DeBarry J."/>
            <person name="Dreyer I."/>
            <person name="Elias M."/>
            <person name="Engstrom E.M."/>
            <person name="Estelle M."/>
            <person name="Feng L."/>
            <person name="Finet C."/>
            <person name="Floyd S.K."/>
            <person name="Frommer W.B."/>
            <person name="Fujita T."/>
            <person name="Gramzow L."/>
            <person name="Gutensohn M."/>
            <person name="Harholt J."/>
            <person name="Hattori M."/>
            <person name="Heyl A."/>
            <person name="Hirai T."/>
            <person name="Hiwatashi Y."/>
            <person name="Ishikawa M."/>
            <person name="Iwata M."/>
            <person name="Karol K.G."/>
            <person name="Koehler B."/>
            <person name="Kolukisaoglu U."/>
            <person name="Kubo M."/>
            <person name="Kurata T."/>
            <person name="Lalonde S."/>
            <person name="Li K."/>
            <person name="Li Y."/>
            <person name="Litt A."/>
            <person name="Lyons E."/>
            <person name="Manning G."/>
            <person name="Maruyama T."/>
            <person name="Michael T.P."/>
            <person name="Mikami K."/>
            <person name="Miyazaki S."/>
            <person name="Morinaga S."/>
            <person name="Murata T."/>
            <person name="Mueller-Roeber B."/>
            <person name="Nelson D.R."/>
            <person name="Obara M."/>
            <person name="Oguri Y."/>
            <person name="Olmstead R.G."/>
            <person name="Onodera N."/>
            <person name="Petersen B.L."/>
            <person name="Pils B."/>
            <person name="Prigge M."/>
            <person name="Rensing S.A."/>
            <person name="Riano-Pachon D.M."/>
            <person name="Roberts A.W."/>
            <person name="Sato Y."/>
            <person name="Scheller H.V."/>
            <person name="Schulz B."/>
            <person name="Schulz C."/>
            <person name="Shakirov E.V."/>
            <person name="Shibagaki N."/>
            <person name="Shinohara N."/>
            <person name="Shippen D.E."/>
            <person name="Soerensen I."/>
            <person name="Sotooka R."/>
            <person name="Sugimoto N."/>
            <person name="Sugita M."/>
            <person name="Sumikawa N."/>
            <person name="Tanurdzic M."/>
            <person name="Theissen G."/>
            <person name="Ulvskov P."/>
            <person name="Wakazuki S."/>
            <person name="Weng J.K."/>
            <person name="Willats W.W."/>
            <person name="Wipf D."/>
            <person name="Wolf P.G."/>
            <person name="Yang L."/>
            <person name="Zimmer A.D."/>
            <person name="Zhu Q."/>
            <person name="Mitros T."/>
            <person name="Hellsten U."/>
            <person name="Loque D."/>
            <person name="Otillar R."/>
            <person name="Salamov A."/>
            <person name="Schmutz J."/>
            <person name="Shapiro H."/>
            <person name="Lindquist E."/>
            <person name="Lucas S."/>
            <person name="Rokhsar D."/>
            <person name="Grigoriev I.V."/>
        </authorList>
    </citation>
    <scope>NUCLEOTIDE SEQUENCE [LARGE SCALE GENOMIC DNA]</scope>
</reference>
<organism evidence="2">
    <name type="scientific">Selaginella moellendorffii</name>
    <name type="common">Spikemoss</name>
    <dbReference type="NCBI Taxonomy" id="88036"/>
    <lineage>
        <taxon>Eukaryota</taxon>
        <taxon>Viridiplantae</taxon>
        <taxon>Streptophyta</taxon>
        <taxon>Embryophyta</taxon>
        <taxon>Tracheophyta</taxon>
        <taxon>Lycopodiopsida</taxon>
        <taxon>Selaginellales</taxon>
        <taxon>Selaginellaceae</taxon>
        <taxon>Selaginella</taxon>
    </lineage>
</organism>
<accession>D8RCB4</accession>
<protein>
    <submittedName>
        <fullName evidence="1">Uncharacterized protein</fullName>
    </submittedName>
</protein>
<evidence type="ECO:0000313" key="2">
    <source>
        <dbReference type="Proteomes" id="UP000001514"/>
    </source>
</evidence>
<dbReference type="Gramene" id="EFJ29823">
    <property type="protein sequence ID" value="EFJ29823"/>
    <property type="gene ID" value="SELMODRAFT_409746"/>
</dbReference>
<dbReference type="EMBL" id="GL377576">
    <property type="protein sequence ID" value="EFJ29823.1"/>
    <property type="molecule type" value="Genomic_DNA"/>
</dbReference>
<dbReference type="KEGG" id="smo:SELMODRAFT_409746"/>
<gene>
    <name evidence="1" type="ORF">SELMODRAFT_409746</name>
</gene>
<evidence type="ECO:0000313" key="1">
    <source>
        <dbReference type="EMBL" id="EFJ29823.1"/>
    </source>
</evidence>
<dbReference type="Proteomes" id="UP000001514">
    <property type="component" value="Unassembled WGS sequence"/>
</dbReference>
<keyword evidence="2" id="KW-1185">Reference proteome</keyword>
<dbReference type="AlphaFoldDB" id="D8RCB4"/>
<proteinExistence type="predicted"/>
<dbReference type="HOGENOM" id="CLU_1350900_0_0_1"/>
<name>D8RCB4_SELML</name>
<sequence>MTNDRASEADDFPDSGVQVKDMAISVFELIDGHKGHTGTCLALMDQQKAYTLAQWNGLVANTMLVTHLFYRQVVEAVREESGNDADIRQWGAHRGGRASSLLCPMFILGRPAISNFSLDKDVDLSSRLLETEEDRLWVLETAIELLDGNLLKSPEAWLDKHACGVPLSACLHDSAQSGQAYLKVLPDVREARVAGRRRGLLRT</sequence>
<dbReference type="InParanoid" id="D8RCB4"/>